<dbReference type="Proteomes" id="UP001642483">
    <property type="component" value="Unassembled WGS sequence"/>
</dbReference>
<comment type="caution">
    <text evidence="1">The sequence shown here is derived from an EMBL/GenBank/DDBJ whole genome shotgun (WGS) entry which is preliminary data.</text>
</comment>
<evidence type="ECO:0000313" key="1">
    <source>
        <dbReference type="EMBL" id="CAK8697761.1"/>
    </source>
</evidence>
<reference evidence="1 2" key="1">
    <citation type="submission" date="2024-02" db="EMBL/GenBank/DDBJ databases">
        <authorList>
            <person name="Daric V."/>
            <person name="Darras S."/>
        </authorList>
    </citation>
    <scope>NUCLEOTIDE SEQUENCE [LARGE SCALE GENOMIC DNA]</scope>
</reference>
<name>A0ABP0H173_CLALP</name>
<gene>
    <name evidence="1" type="ORF">CVLEPA_LOCUS31266</name>
</gene>
<evidence type="ECO:0000313" key="2">
    <source>
        <dbReference type="Proteomes" id="UP001642483"/>
    </source>
</evidence>
<accession>A0ABP0H173</accession>
<dbReference type="EMBL" id="CAWYQH010000174">
    <property type="protein sequence ID" value="CAK8697761.1"/>
    <property type="molecule type" value="Genomic_DNA"/>
</dbReference>
<proteinExistence type="predicted"/>
<keyword evidence="2" id="KW-1185">Reference proteome</keyword>
<sequence>MDSNKHFETSQNFLQCELHIWHHIVHKALFRTYITNRPVRTFCNVNCTFGTILFTRPVRTFCNVNCTFGTILFTRDPLELFAM</sequence>
<organism evidence="1 2">
    <name type="scientific">Clavelina lepadiformis</name>
    <name type="common">Light-bulb sea squirt</name>
    <name type="synonym">Ascidia lepadiformis</name>
    <dbReference type="NCBI Taxonomy" id="159417"/>
    <lineage>
        <taxon>Eukaryota</taxon>
        <taxon>Metazoa</taxon>
        <taxon>Chordata</taxon>
        <taxon>Tunicata</taxon>
        <taxon>Ascidiacea</taxon>
        <taxon>Aplousobranchia</taxon>
        <taxon>Clavelinidae</taxon>
        <taxon>Clavelina</taxon>
    </lineage>
</organism>
<protein>
    <submittedName>
        <fullName evidence="1">Uncharacterized protein</fullName>
    </submittedName>
</protein>